<dbReference type="EMBL" id="JAQFWP010000039">
    <property type="protein sequence ID" value="MDA2806704.1"/>
    <property type="molecule type" value="Genomic_DNA"/>
</dbReference>
<keyword evidence="13 15" id="KW-0472">Membrane</keyword>
<dbReference type="PANTHER" id="PTHR43547:SF10">
    <property type="entry name" value="SENSOR HISTIDINE KINASE DCUS"/>
    <property type="match status" value="1"/>
</dbReference>
<dbReference type="InterPro" id="IPR029151">
    <property type="entry name" value="Sensor-like_sf"/>
</dbReference>
<dbReference type="InterPro" id="IPR039506">
    <property type="entry name" value="SPOB_a"/>
</dbReference>
<dbReference type="Pfam" id="PF17203">
    <property type="entry name" value="sCache_3_2"/>
    <property type="match status" value="1"/>
</dbReference>
<dbReference type="Pfam" id="PF14689">
    <property type="entry name" value="SPOB_a"/>
    <property type="match status" value="1"/>
</dbReference>
<evidence type="ECO:0000256" key="8">
    <source>
        <dbReference type="ARBA" id="ARBA00022741"/>
    </source>
</evidence>
<feature type="domain" description="Histidine kinase" evidence="16">
    <location>
        <begin position="442"/>
        <end position="542"/>
    </location>
</feature>
<comment type="catalytic activity">
    <reaction evidence="1">
        <text>ATP + protein L-histidine = ADP + protein N-phospho-L-histidine.</text>
        <dbReference type="EC" id="2.7.13.3"/>
    </reaction>
</comment>
<dbReference type="InterPro" id="IPR004358">
    <property type="entry name" value="Sig_transdc_His_kin-like_C"/>
</dbReference>
<gene>
    <name evidence="17" type="ORF">O4U47_19500</name>
</gene>
<evidence type="ECO:0000256" key="7">
    <source>
        <dbReference type="ARBA" id="ARBA00022692"/>
    </source>
</evidence>
<name>A0ABT4TR17_9ACTN</name>
<keyword evidence="4" id="KW-1003">Cell membrane</keyword>
<dbReference type="InterPro" id="IPR003594">
    <property type="entry name" value="HATPase_dom"/>
</dbReference>
<feature type="transmembrane region" description="Helical" evidence="15">
    <location>
        <begin position="21"/>
        <end position="45"/>
    </location>
</feature>
<evidence type="ECO:0000313" key="18">
    <source>
        <dbReference type="Proteomes" id="UP001165685"/>
    </source>
</evidence>
<keyword evidence="11 15" id="KW-1133">Transmembrane helix</keyword>
<comment type="caution">
    <text evidence="17">The sequence shown here is derived from an EMBL/GenBank/DDBJ whole genome shotgun (WGS) entry which is preliminary data.</text>
</comment>
<evidence type="ECO:0000256" key="12">
    <source>
        <dbReference type="ARBA" id="ARBA00023012"/>
    </source>
</evidence>
<feature type="region of interest" description="Disordered" evidence="14">
    <location>
        <begin position="538"/>
        <end position="557"/>
    </location>
</feature>
<keyword evidence="5" id="KW-0597">Phosphoprotein</keyword>
<keyword evidence="9" id="KW-0418">Kinase</keyword>
<keyword evidence="8" id="KW-0547">Nucleotide-binding</keyword>
<evidence type="ECO:0000256" key="10">
    <source>
        <dbReference type="ARBA" id="ARBA00022840"/>
    </source>
</evidence>
<dbReference type="InterPro" id="IPR033463">
    <property type="entry name" value="sCache_3"/>
</dbReference>
<dbReference type="SUPFAM" id="SSF103190">
    <property type="entry name" value="Sensory domain-like"/>
    <property type="match status" value="1"/>
</dbReference>
<evidence type="ECO:0000256" key="11">
    <source>
        <dbReference type="ARBA" id="ARBA00022989"/>
    </source>
</evidence>
<evidence type="ECO:0000256" key="14">
    <source>
        <dbReference type="SAM" id="MobiDB-lite"/>
    </source>
</evidence>
<dbReference type="Gene3D" id="3.30.565.10">
    <property type="entry name" value="Histidine kinase-like ATPase, C-terminal domain"/>
    <property type="match status" value="1"/>
</dbReference>
<evidence type="ECO:0000313" key="17">
    <source>
        <dbReference type="EMBL" id="MDA2806704.1"/>
    </source>
</evidence>
<evidence type="ECO:0000256" key="3">
    <source>
        <dbReference type="ARBA" id="ARBA00012438"/>
    </source>
</evidence>
<evidence type="ECO:0000256" key="13">
    <source>
        <dbReference type="ARBA" id="ARBA00023136"/>
    </source>
</evidence>
<evidence type="ECO:0000256" key="2">
    <source>
        <dbReference type="ARBA" id="ARBA00004651"/>
    </source>
</evidence>
<organism evidence="17 18">
    <name type="scientific">Nocardiopsis suaedae</name>
    <dbReference type="NCBI Taxonomy" id="3018444"/>
    <lineage>
        <taxon>Bacteria</taxon>
        <taxon>Bacillati</taxon>
        <taxon>Actinomycetota</taxon>
        <taxon>Actinomycetes</taxon>
        <taxon>Streptosporangiales</taxon>
        <taxon>Nocardiopsidaceae</taxon>
        <taxon>Nocardiopsis</taxon>
    </lineage>
</organism>
<keyword evidence="7 15" id="KW-0812">Transmembrane</keyword>
<protein>
    <recommendedName>
        <fullName evidence="3">histidine kinase</fullName>
        <ecNumber evidence="3">2.7.13.3</ecNumber>
    </recommendedName>
</protein>
<dbReference type="SUPFAM" id="SSF55890">
    <property type="entry name" value="Sporulation response regulatory protein Spo0B"/>
    <property type="match status" value="1"/>
</dbReference>
<dbReference type="PANTHER" id="PTHR43547">
    <property type="entry name" value="TWO-COMPONENT HISTIDINE KINASE"/>
    <property type="match status" value="1"/>
</dbReference>
<proteinExistence type="predicted"/>
<dbReference type="GO" id="GO:0005524">
    <property type="term" value="F:ATP binding"/>
    <property type="evidence" value="ECO:0007669"/>
    <property type="project" value="UniProtKB-KW"/>
</dbReference>
<dbReference type="Pfam" id="PF00989">
    <property type="entry name" value="PAS"/>
    <property type="match status" value="1"/>
</dbReference>
<dbReference type="RefSeq" id="WP_270679339.1">
    <property type="nucleotide sequence ID" value="NZ_JAQFWP010000039.1"/>
</dbReference>
<evidence type="ECO:0000259" key="16">
    <source>
        <dbReference type="PROSITE" id="PS50109"/>
    </source>
</evidence>
<evidence type="ECO:0000256" key="1">
    <source>
        <dbReference type="ARBA" id="ARBA00000085"/>
    </source>
</evidence>
<dbReference type="Gene3D" id="1.10.287.130">
    <property type="match status" value="1"/>
</dbReference>
<dbReference type="InterPro" id="IPR036890">
    <property type="entry name" value="HATPase_C_sf"/>
</dbReference>
<evidence type="ECO:0000256" key="4">
    <source>
        <dbReference type="ARBA" id="ARBA00022475"/>
    </source>
</evidence>
<dbReference type="EC" id="2.7.13.3" evidence="3"/>
<dbReference type="InterPro" id="IPR016120">
    <property type="entry name" value="Sig_transdc_His_kin_SpoOB"/>
</dbReference>
<keyword evidence="12" id="KW-0902">Two-component regulatory system</keyword>
<dbReference type="Gene3D" id="3.30.450.20">
    <property type="entry name" value="PAS domain"/>
    <property type="match status" value="2"/>
</dbReference>
<evidence type="ECO:0000256" key="6">
    <source>
        <dbReference type="ARBA" id="ARBA00022679"/>
    </source>
</evidence>
<dbReference type="PRINTS" id="PR00344">
    <property type="entry name" value="BCTRLSENSOR"/>
</dbReference>
<keyword evidence="10 17" id="KW-0067">ATP-binding</keyword>
<dbReference type="PROSITE" id="PS50109">
    <property type="entry name" value="HIS_KIN"/>
    <property type="match status" value="1"/>
</dbReference>
<dbReference type="InterPro" id="IPR005467">
    <property type="entry name" value="His_kinase_dom"/>
</dbReference>
<comment type="subcellular location">
    <subcellularLocation>
        <location evidence="2">Cell membrane</location>
        <topology evidence="2">Multi-pass membrane protein</topology>
    </subcellularLocation>
</comment>
<evidence type="ECO:0000256" key="5">
    <source>
        <dbReference type="ARBA" id="ARBA00022553"/>
    </source>
</evidence>
<dbReference type="Pfam" id="PF02518">
    <property type="entry name" value="HATPase_c"/>
    <property type="match status" value="1"/>
</dbReference>
<reference evidence="17" key="1">
    <citation type="submission" date="2023-01" db="EMBL/GenBank/DDBJ databases">
        <title>Draft genome sequence of Nocardiopsis sp. LSu2-4 isolated from halophytes.</title>
        <authorList>
            <person name="Duangmal K."/>
            <person name="Chantavorakit T."/>
        </authorList>
    </citation>
    <scope>NUCLEOTIDE SEQUENCE</scope>
    <source>
        <strain evidence="17">LSu2-4</strain>
    </source>
</reference>
<sequence>MRRLRGTPSAAIEEGRVRGRLTLAGQFLVLQLGIVVALLIAVAGVSLAQADARFRAEEGRRMLTVAEAAAATDVVRVGLADPDRVGILQPTAENLRSLAGADHLVVADDRGRALTSLGAGGSEAAGADAAGAPLDLGESRVLSGRAWIGVMDLDGERAVVAHAPVIADDGRVLGFALAGRDVPGPAASLAGSAPDLFVYLGVASFLGVVGSLLLARRVKRQTLGMEPGEIAGLARHREAMLQGIREGVLGVDAQGRVALVNAPAADLLRLPAGAAGRGLEELGVEPDTAAALTERGQAPDRVVLINGRLVTVNCMPLGPQGADGSVTTLRDHTDLVAMRGELDATRTATEALRAQAHEFSNQLHVIGGLIGLEAYGEAAEYIARVGGARTRLTEDVAARVADPSVAALLIAKASLAAEQDTELVVAPGTDLPQQDGALSADLVTVVGNLVDNALEAVRGRRGGRVEVELAEAAQGVRVRVRDSGPGVPPELAEAVFRRGFSTKGGGGRRGVGLALIRMVCERRGGSVRVEGAEFTAVLPSAGPGGGPDVPEEEGGRG</sequence>
<feature type="transmembrane region" description="Helical" evidence="15">
    <location>
        <begin position="196"/>
        <end position="215"/>
    </location>
</feature>
<dbReference type="SUPFAM" id="SSF55874">
    <property type="entry name" value="ATPase domain of HSP90 chaperone/DNA topoisomerase II/histidine kinase"/>
    <property type="match status" value="1"/>
</dbReference>
<dbReference type="Proteomes" id="UP001165685">
    <property type="component" value="Unassembled WGS sequence"/>
</dbReference>
<keyword evidence="6" id="KW-0808">Transferase</keyword>
<evidence type="ECO:0000256" key="15">
    <source>
        <dbReference type="SAM" id="Phobius"/>
    </source>
</evidence>
<dbReference type="InterPro" id="IPR013767">
    <property type="entry name" value="PAS_fold"/>
</dbReference>
<dbReference type="SMART" id="SM00387">
    <property type="entry name" value="HATPase_c"/>
    <property type="match status" value="1"/>
</dbReference>
<keyword evidence="18" id="KW-1185">Reference proteome</keyword>
<accession>A0ABT4TR17</accession>
<evidence type="ECO:0000256" key="9">
    <source>
        <dbReference type="ARBA" id="ARBA00022777"/>
    </source>
</evidence>